<dbReference type="InterPro" id="IPR050595">
    <property type="entry name" value="Bact_response_regulator"/>
</dbReference>
<keyword evidence="5" id="KW-1185">Reference proteome</keyword>
<evidence type="ECO:0000313" key="4">
    <source>
        <dbReference type="EMBL" id="MBI1492252.1"/>
    </source>
</evidence>
<dbReference type="PANTHER" id="PTHR44591:SF25">
    <property type="entry name" value="CHEMOTAXIS TWO-COMPONENT RESPONSE REGULATOR"/>
    <property type="match status" value="1"/>
</dbReference>
<dbReference type="Gene3D" id="3.40.50.2300">
    <property type="match status" value="1"/>
</dbReference>
<sequence>MSLRILAVDDSRTMRDMLNLALNHAGFTTHLANDGEHGLEVLENMDEPDAIITDINMPRLDGFGFIDAVRSQEKYRAIPILVLTTESADTLKTKARNAGATGWIVKPFDPPKLVRALQLVTG</sequence>
<dbReference type="RefSeq" id="WP_107496027.1">
    <property type="nucleotide sequence ID" value="NZ_JADCKQ010000001.1"/>
</dbReference>
<feature type="modified residue" description="4-aspartylphosphate" evidence="2">
    <location>
        <position position="54"/>
    </location>
</feature>
<feature type="domain" description="Response regulatory" evidence="3">
    <location>
        <begin position="4"/>
        <end position="121"/>
    </location>
</feature>
<dbReference type="Proteomes" id="UP000640583">
    <property type="component" value="Unassembled WGS sequence"/>
</dbReference>
<reference evidence="4" key="1">
    <citation type="submission" date="2020-10" db="EMBL/GenBank/DDBJ databases">
        <title>Paenihalocynthiibacter styelae gen. nov., sp. nov., isolated from stalked sea squirt Styela clava.</title>
        <authorList>
            <person name="Kim Y.-O."/>
            <person name="Yoon J.-H."/>
        </authorList>
    </citation>
    <scope>NUCLEOTIDE SEQUENCE</scope>
    <source>
        <strain evidence="4">MYP1-1</strain>
    </source>
</reference>
<dbReference type="AlphaFoldDB" id="A0A8J7ID63"/>
<dbReference type="PANTHER" id="PTHR44591">
    <property type="entry name" value="STRESS RESPONSE REGULATOR PROTEIN 1"/>
    <property type="match status" value="1"/>
</dbReference>
<evidence type="ECO:0000256" key="2">
    <source>
        <dbReference type="PROSITE-ProRule" id="PRU00169"/>
    </source>
</evidence>
<evidence type="ECO:0000256" key="1">
    <source>
        <dbReference type="ARBA" id="ARBA00022553"/>
    </source>
</evidence>
<dbReference type="EMBL" id="JADCKQ010000001">
    <property type="protein sequence ID" value="MBI1492252.1"/>
    <property type="molecule type" value="Genomic_DNA"/>
</dbReference>
<proteinExistence type="predicted"/>
<dbReference type="SMART" id="SM00448">
    <property type="entry name" value="REC"/>
    <property type="match status" value="1"/>
</dbReference>
<dbReference type="SUPFAM" id="SSF52172">
    <property type="entry name" value="CheY-like"/>
    <property type="match status" value="1"/>
</dbReference>
<comment type="caution">
    <text evidence="4">The sequence shown here is derived from an EMBL/GenBank/DDBJ whole genome shotgun (WGS) entry which is preliminary data.</text>
</comment>
<accession>A0A8J7ID63</accession>
<evidence type="ECO:0000259" key="3">
    <source>
        <dbReference type="PROSITE" id="PS50110"/>
    </source>
</evidence>
<keyword evidence="1 2" id="KW-0597">Phosphoprotein</keyword>
<organism evidence="4 5">
    <name type="scientific">Halocynthiibacter styelae</name>
    <dbReference type="NCBI Taxonomy" id="2761955"/>
    <lineage>
        <taxon>Bacteria</taxon>
        <taxon>Pseudomonadati</taxon>
        <taxon>Pseudomonadota</taxon>
        <taxon>Alphaproteobacteria</taxon>
        <taxon>Rhodobacterales</taxon>
        <taxon>Paracoccaceae</taxon>
        <taxon>Halocynthiibacter</taxon>
    </lineage>
</organism>
<dbReference type="InterPro" id="IPR001789">
    <property type="entry name" value="Sig_transdc_resp-reg_receiver"/>
</dbReference>
<gene>
    <name evidence="4" type="ORF">H1D41_01235</name>
</gene>
<protein>
    <submittedName>
        <fullName evidence="4">Response regulator</fullName>
    </submittedName>
</protein>
<evidence type="ECO:0000313" key="5">
    <source>
        <dbReference type="Proteomes" id="UP000640583"/>
    </source>
</evidence>
<dbReference type="PROSITE" id="PS50110">
    <property type="entry name" value="RESPONSE_REGULATORY"/>
    <property type="match status" value="1"/>
</dbReference>
<dbReference type="GO" id="GO:0000160">
    <property type="term" value="P:phosphorelay signal transduction system"/>
    <property type="evidence" value="ECO:0007669"/>
    <property type="project" value="InterPro"/>
</dbReference>
<name>A0A8J7ID63_9RHOB</name>
<dbReference type="InterPro" id="IPR011006">
    <property type="entry name" value="CheY-like_superfamily"/>
</dbReference>
<dbReference type="Pfam" id="PF00072">
    <property type="entry name" value="Response_reg"/>
    <property type="match status" value="1"/>
</dbReference>